<dbReference type="AlphaFoldDB" id="A0A0H2SE51"/>
<feature type="transmembrane region" description="Helical" evidence="1">
    <location>
        <begin position="147"/>
        <end position="172"/>
    </location>
</feature>
<gene>
    <name evidence="3" type="ORF">SCHPADRAFT_995938</name>
</gene>
<feature type="domain" description="DUF6533" evidence="2">
    <location>
        <begin position="41"/>
        <end position="80"/>
    </location>
</feature>
<feature type="transmembrane region" description="Helical" evidence="1">
    <location>
        <begin position="110"/>
        <end position="127"/>
    </location>
</feature>
<proteinExistence type="predicted"/>
<protein>
    <recommendedName>
        <fullName evidence="2">DUF6533 domain-containing protein</fullName>
    </recommendedName>
</protein>
<evidence type="ECO:0000313" key="4">
    <source>
        <dbReference type="Proteomes" id="UP000053477"/>
    </source>
</evidence>
<keyword evidence="1" id="KW-0812">Transmembrane</keyword>
<reference evidence="3 4" key="1">
    <citation type="submission" date="2015-04" db="EMBL/GenBank/DDBJ databases">
        <title>Complete genome sequence of Schizopora paradoxa KUC8140, a cosmopolitan wood degrader in East Asia.</title>
        <authorList>
            <consortium name="DOE Joint Genome Institute"/>
            <person name="Min B."/>
            <person name="Park H."/>
            <person name="Jang Y."/>
            <person name="Kim J.-J."/>
            <person name="Kim K.H."/>
            <person name="Pangilinan J."/>
            <person name="Lipzen A."/>
            <person name="Riley R."/>
            <person name="Grigoriev I.V."/>
            <person name="Spatafora J.W."/>
            <person name="Choi I.-G."/>
        </authorList>
    </citation>
    <scope>NUCLEOTIDE SEQUENCE [LARGE SCALE GENOMIC DNA]</scope>
    <source>
        <strain evidence="3 4">KUC8140</strain>
    </source>
</reference>
<evidence type="ECO:0000256" key="1">
    <source>
        <dbReference type="SAM" id="Phobius"/>
    </source>
</evidence>
<sequence length="313" mass="34275">MLGKDLGVEASKLHLLGWLPRQPDPNTCTMHSAPFDPTLAIMLAACTLFMYDAVLSIDDEVFCFWSRPWLWGKIAFVGTRAICLGFVLATIASGINILNQIDKSKLDNASAYFGATQFIFIILVYVSSQAVLGSRVYALYGNKPAHLIGLICVCCILPAIVTIVESAFNLAIDDPSALLYTYDVLGLMTDVALFTLIMVHAFRSPTNLTFYFKASRKSSTSPGESTVSRGDTLLSLMISDSIIYYFAAVLMYTTTFIIGAVNIRVPIIGRLAENNVQFDVALVSMMTVLTGINAPKLLLSVRKEFYRSASRIG</sequence>
<dbReference type="InterPro" id="IPR045340">
    <property type="entry name" value="DUF6533"/>
</dbReference>
<evidence type="ECO:0000313" key="3">
    <source>
        <dbReference type="EMBL" id="KLO15331.1"/>
    </source>
</evidence>
<name>A0A0H2SE51_9AGAM</name>
<keyword evidence="1" id="KW-0472">Membrane</keyword>
<dbReference type="Pfam" id="PF20151">
    <property type="entry name" value="DUF6533"/>
    <property type="match status" value="1"/>
</dbReference>
<dbReference type="Proteomes" id="UP000053477">
    <property type="component" value="Unassembled WGS sequence"/>
</dbReference>
<evidence type="ECO:0000259" key="2">
    <source>
        <dbReference type="Pfam" id="PF20151"/>
    </source>
</evidence>
<accession>A0A0H2SE51</accession>
<feature type="transmembrane region" description="Helical" evidence="1">
    <location>
        <begin position="242"/>
        <end position="263"/>
    </location>
</feature>
<dbReference type="InParanoid" id="A0A0H2SE51"/>
<organism evidence="3 4">
    <name type="scientific">Schizopora paradoxa</name>
    <dbReference type="NCBI Taxonomy" id="27342"/>
    <lineage>
        <taxon>Eukaryota</taxon>
        <taxon>Fungi</taxon>
        <taxon>Dikarya</taxon>
        <taxon>Basidiomycota</taxon>
        <taxon>Agaricomycotina</taxon>
        <taxon>Agaricomycetes</taxon>
        <taxon>Hymenochaetales</taxon>
        <taxon>Schizoporaceae</taxon>
        <taxon>Schizopora</taxon>
    </lineage>
</organism>
<dbReference type="EMBL" id="KQ085931">
    <property type="protein sequence ID" value="KLO15331.1"/>
    <property type="molecule type" value="Genomic_DNA"/>
</dbReference>
<feature type="transmembrane region" description="Helical" evidence="1">
    <location>
        <begin position="77"/>
        <end position="98"/>
    </location>
</feature>
<keyword evidence="1" id="KW-1133">Transmembrane helix</keyword>
<feature type="transmembrane region" description="Helical" evidence="1">
    <location>
        <begin position="184"/>
        <end position="202"/>
    </location>
</feature>
<keyword evidence="4" id="KW-1185">Reference proteome</keyword>